<dbReference type="EMBL" id="SGWQ01000001">
    <property type="protein sequence ID" value="RZS45083.1"/>
    <property type="molecule type" value="Genomic_DNA"/>
</dbReference>
<evidence type="ECO:0000313" key="2">
    <source>
        <dbReference type="EMBL" id="RZS45083.1"/>
    </source>
</evidence>
<comment type="caution">
    <text evidence="2">The sequence shown here is derived from an EMBL/GenBank/DDBJ whole genome shotgun (WGS) entry which is preliminary data.</text>
</comment>
<proteinExistence type="predicted"/>
<dbReference type="SUPFAM" id="SSF63829">
    <property type="entry name" value="Calcium-dependent phosphotriesterase"/>
    <property type="match status" value="1"/>
</dbReference>
<dbReference type="InterPro" id="IPR011042">
    <property type="entry name" value="6-blade_b-propeller_TolB-like"/>
</dbReference>
<evidence type="ECO:0000256" key="1">
    <source>
        <dbReference type="SAM" id="SignalP"/>
    </source>
</evidence>
<feature type="signal peptide" evidence="1">
    <location>
        <begin position="1"/>
        <end position="24"/>
    </location>
</feature>
<accession>A0A4V2EUM4</accession>
<protein>
    <recommendedName>
        <fullName evidence="4">Sugar lactone lactonase YvrE</fullName>
    </recommendedName>
</protein>
<evidence type="ECO:0000313" key="3">
    <source>
        <dbReference type="Proteomes" id="UP000294257"/>
    </source>
</evidence>
<organism evidence="2 3">
    <name type="scientific">Herbihabitans rhizosphaerae</name>
    <dbReference type="NCBI Taxonomy" id="1872711"/>
    <lineage>
        <taxon>Bacteria</taxon>
        <taxon>Bacillati</taxon>
        <taxon>Actinomycetota</taxon>
        <taxon>Actinomycetes</taxon>
        <taxon>Pseudonocardiales</taxon>
        <taxon>Pseudonocardiaceae</taxon>
        <taxon>Herbihabitans</taxon>
    </lineage>
</organism>
<feature type="chain" id="PRO_5020596654" description="Sugar lactone lactonase YvrE" evidence="1">
    <location>
        <begin position="25"/>
        <end position="311"/>
    </location>
</feature>
<sequence>MPLCTLMFAIVAVLAAVGLSPAQAAATPLLTQPRCAGPAPSVDVFKAGGLPLADWRENLEFDGRGRLWVSHINNSQVEGYDASGRLVATIPVPSPGGIRRGVDGLMYVNFGIGPADALTGKPSGLMRFDSTLDRPTASVFATLPGGINGLAVDGAGNFYFGREFAPSVLKVRQDGSIDQAWTDAAGVFGTNGVTVLGSELYATVLVHPSSPVARVPLADPGAHATVADLSPLPVLPKGLDDLEARGDALYVTAFVSGELLRVDRATGRTCVLVSGLITPTSVRVPVGFGDADPARELFVTEASGRIVRVRT</sequence>
<name>A0A4V2EUM4_9PSEU</name>
<gene>
    <name evidence="2" type="ORF">EV193_101969</name>
</gene>
<evidence type="ECO:0008006" key="4">
    <source>
        <dbReference type="Google" id="ProtNLM"/>
    </source>
</evidence>
<dbReference type="Proteomes" id="UP000294257">
    <property type="component" value="Unassembled WGS sequence"/>
</dbReference>
<keyword evidence="1" id="KW-0732">Signal</keyword>
<reference evidence="2 3" key="1">
    <citation type="submission" date="2019-02" db="EMBL/GenBank/DDBJ databases">
        <title>Genomic Encyclopedia of Type Strains, Phase IV (KMG-IV): sequencing the most valuable type-strain genomes for metagenomic binning, comparative biology and taxonomic classification.</title>
        <authorList>
            <person name="Goeker M."/>
        </authorList>
    </citation>
    <scope>NUCLEOTIDE SEQUENCE [LARGE SCALE GENOMIC DNA]</scope>
    <source>
        <strain evidence="2 3">DSM 101727</strain>
    </source>
</reference>
<dbReference type="AlphaFoldDB" id="A0A4V2EUM4"/>
<keyword evidence="3" id="KW-1185">Reference proteome</keyword>
<dbReference type="Gene3D" id="2.120.10.30">
    <property type="entry name" value="TolB, C-terminal domain"/>
    <property type="match status" value="1"/>
</dbReference>